<evidence type="ECO:0000256" key="2">
    <source>
        <dbReference type="ARBA" id="ARBA00022842"/>
    </source>
</evidence>
<keyword evidence="2" id="KW-0460">Magnesium</keyword>
<keyword evidence="1 3" id="KW-0378">Hydrolase</keyword>
<dbReference type="RefSeq" id="WP_041967449.1">
    <property type="nucleotide sequence ID" value="NZ_BASE01000095.1"/>
</dbReference>
<evidence type="ECO:0000256" key="1">
    <source>
        <dbReference type="ARBA" id="ARBA00022801"/>
    </source>
</evidence>
<protein>
    <submittedName>
        <fullName evidence="3">Hydrolase, haloacid dehalogenase-like family</fullName>
    </submittedName>
</protein>
<proteinExistence type="predicted"/>
<sequence length="183" mass="21414">MKILWDLDGTILDTWPTLIEAFTVVAKKDLKYEEVLPHLKYGTAYDFYGVDKKKVTEFREIERTLPNDRKPLFPFVKDVLSSANANVLVTHRNRRSTEELLEHWNLGQFFEEVICPADDGYSLKPDIHAYKYLHDRYCLDVAVGDQSTDLIPARKIGLKTCSFREENEFADETIYCYSEFPYK</sequence>
<keyword evidence="4" id="KW-1185">Reference proteome</keyword>
<dbReference type="SUPFAM" id="SSF56784">
    <property type="entry name" value="HAD-like"/>
    <property type="match status" value="1"/>
</dbReference>
<dbReference type="SFLD" id="SFLDS00003">
    <property type="entry name" value="Haloacid_Dehalogenase"/>
    <property type="match status" value="1"/>
</dbReference>
<name>A0A0A8X789_MESS1</name>
<dbReference type="InterPro" id="IPR036412">
    <property type="entry name" value="HAD-like_sf"/>
</dbReference>
<dbReference type="PANTHER" id="PTHR43434:SF25">
    <property type="entry name" value="PHOSPHOGLYCOLATE PHOSPHATASE"/>
    <property type="match status" value="1"/>
</dbReference>
<dbReference type="InterPro" id="IPR023214">
    <property type="entry name" value="HAD_sf"/>
</dbReference>
<dbReference type="SFLD" id="SFLDG01129">
    <property type="entry name" value="C1.5:_HAD__Beta-PGM__Phosphata"/>
    <property type="match status" value="1"/>
</dbReference>
<dbReference type="GO" id="GO:0008967">
    <property type="term" value="F:phosphoglycolate phosphatase activity"/>
    <property type="evidence" value="ECO:0007669"/>
    <property type="project" value="TreeGrafter"/>
</dbReference>
<accession>A0A0A8X789</accession>
<organism evidence="3 4">
    <name type="scientific">Mesobacillus selenatarsenatis (strain DSM 18680 / JCM 14380 / FERM P-15431 / SF-1)</name>
    <dbReference type="NCBI Taxonomy" id="1321606"/>
    <lineage>
        <taxon>Bacteria</taxon>
        <taxon>Bacillati</taxon>
        <taxon>Bacillota</taxon>
        <taxon>Bacilli</taxon>
        <taxon>Bacillales</taxon>
        <taxon>Bacillaceae</taxon>
        <taxon>Mesobacillus</taxon>
    </lineage>
</organism>
<dbReference type="GO" id="GO:0006281">
    <property type="term" value="P:DNA repair"/>
    <property type="evidence" value="ECO:0007669"/>
    <property type="project" value="TreeGrafter"/>
</dbReference>
<dbReference type="InterPro" id="IPR050155">
    <property type="entry name" value="HAD-like_hydrolase_sf"/>
</dbReference>
<dbReference type="Proteomes" id="UP000031014">
    <property type="component" value="Unassembled WGS sequence"/>
</dbReference>
<dbReference type="GO" id="GO:0005829">
    <property type="term" value="C:cytosol"/>
    <property type="evidence" value="ECO:0007669"/>
    <property type="project" value="TreeGrafter"/>
</dbReference>
<reference evidence="3 4" key="1">
    <citation type="submission" date="2013-06" db="EMBL/GenBank/DDBJ databases">
        <title>Whole genome shotgun sequence of Bacillus selenatarsenatis SF-1.</title>
        <authorList>
            <person name="Kuroda M."/>
            <person name="Sei K."/>
            <person name="Yamashita M."/>
            <person name="Ike M."/>
        </authorList>
    </citation>
    <scope>NUCLEOTIDE SEQUENCE [LARGE SCALE GENOMIC DNA]</scope>
    <source>
        <strain evidence="3 4">SF-1</strain>
    </source>
</reference>
<dbReference type="InterPro" id="IPR023198">
    <property type="entry name" value="PGP-like_dom2"/>
</dbReference>
<dbReference type="Gene3D" id="1.10.150.240">
    <property type="entry name" value="Putative phosphatase, domain 2"/>
    <property type="match status" value="1"/>
</dbReference>
<dbReference type="STRING" id="1321606.SAMD00020551_3983"/>
<evidence type="ECO:0000313" key="3">
    <source>
        <dbReference type="EMBL" id="GAM15825.1"/>
    </source>
</evidence>
<comment type="caution">
    <text evidence="3">The sequence shown here is derived from an EMBL/GenBank/DDBJ whole genome shotgun (WGS) entry which is preliminary data.</text>
</comment>
<dbReference type="EMBL" id="BASE01000095">
    <property type="protein sequence ID" value="GAM15825.1"/>
    <property type="molecule type" value="Genomic_DNA"/>
</dbReference>
<gene>
    <name evidence="3" type="ORF">SAMD00020551_3983</name>
</gene>
<dbReference type="InterPro" id="IPR041492">
    <property type="entry name" value="HAD_2"/>
</dbReference>
<dbReference type="PANTHER" id="PTHR43434">
    <property type="entry name" value="PHOSPHOGLYCOLATE PHOSPHATASE"/>
    <property type="match status" value="1"/>
</dbReference>
<dbReference type="Gene3D" id="3.40.50.1000">
    <property type="entry name" value="HAD superfamily/HAD-like"/>
    <property type="match status" value="1"/>
</dbReference>
<dbReference type="AlphaFoldDB" id="A0A0A8X789"/>
<dbReference type="OrthoDB" id="9807630at2"/>
<dbReference type="Pfam" id="PF13419">
    <property type="entry name" value="HAD_2"/>
    <property type="match status" value="1"/>
</dbReference>
<evidence type="ECO:0000313" key="4">
    <source>
        <dbReference type="Proteomes" id="UP000031014"/>
    </source>
</evidence>